<dbReference type="InterPro" id="IPR036255">
    <property type="entry name" value="YgfB-like_sf"/>
</dbReference>
<dbReference type="Pfam" id="PF03695">
    <property type="entry name" value="UPF0149"/>
    <property type="match status" value="1"/>
</dbReference>
<organism evidence="2 3">
    <name type="scientific">Coralloluteibacterium thermophilum</name>
    <dbReference type="NCBI Taxonomy" id="2707049"/>
    <lineage>
        <taxon>Bacteria</taxon>
        <taxon>Pseudomonadati</taxon>
        <taxon>Pseudomonadota</taxon>
        <taxon>Gammaproteobacteria</taxon>
        <taxon>Lysobacterales</taxon>
        <taxon>Lysobacteraceae</taxon>
        <taxon>Coralloluteibacterium</taxon>
    </lineage>
</organism>
<name>A0ABV9NLB9_9GAMM</name>
<comment type="similarity">
    <text evidence="1">Belongs to the UPF0149 family.</text>
</comment>
<accession>A0ABV9NLB9</accession>
<dbReference type="PANTHER" id="PTHR37528">
    <property type="entry name" value="UPF0149 PROTEIN YGFB"/>
    <property type="match status" value="1"/>
</dbReference>
<protein>
    <submittedName>
        <fullName evidence="2">UPF0149 family protein</fullName>
    </submittedName>
</protein>
<dbReference type="EMBL" id="JBHSGG010000020">
    <property type="protein sequence ID" value="MFC4728006.1"/>
    <property type="molecule type" value="Genomic_DNA"/>
</dbReference>
<evidence type="ECO:0000313" key="3">
    <source>
        <dbReference type="Proteomes" id="UP001595892"/>
    </source>
</evidence>
<gene>
    <name evidence="2" type="ORF">ACFO3Q_07485</name>
</gene>
<reference evidence="3" key="1">
    <citation type="journal article" date="2019" name="Int. J. Syst. Evol. Microbiol.">
        <title>The Global Catalogue of Microorganisms (GCM) 10K type strain sequencing project: providing services to taxonomists for standard genome sequencing and annotation.</title>
        <authorList>
            <consortium name="The Broad Institute Genomics Platform"/>
            <consortium name="The Broad Institute Genome Sequencing Center for Infectious Disease"/>
            <person name="Wu L."/>
            <person name="Ma J."/>
        </authorList>
    </citation>
    <scope>NUCLEOTIDE SEQUENCE [LARGE SCALE GENOMIC DNA]</scope>
    <source>
        <strain evidence="3">CGMCC 1.13574</strain>
    </source>
</reference>
<keyword evidence="3" id="KW-1185">Reference proteome</keyword>
<dbReference type="PANTHER" id="PTHR37528:SF1">
    <property type="entry name" value="UPF0149 PROTEIN YGFB"/>
    <property type="match status" value="1"/>
</dbReference>
<evidence type="ECO:0000256" key="1">
    <source>
        <dbReference type="ARBA" id="ARBA00038308"/>
    </source>
</evidence>
<proteinExistence type="inferred from homology"/>
<dbReference type="SUPFAM" id="SSF101327">
    <property type="entry name" value="YgfB-like"/>
    <property type="match status" value="1"/>
</dbReference>
<sequence length="181" mass="19243">MTDSDLPSHRAVADELSLLGVAAEPAEVHGALSGFLCGGGRVQDHWLAQLELEAERAPAPDGALAALRAASVAQLEDPQFGFVLLLPDERDALDRRAEALLGWCRGFLGGFGLAAPSPDLLSEDAREALDDLGRIAGSRLSYEDAEGDEGALQEVTEFVRVAALLLHGDCVLGPQHRRRLN</sequence>
<dbReference type="InterPro" id="IPR011978">
    <property type="entry name" value="YgfB-like"/>
</dbReference>
<comment type="caution">
    <text evidence="2">The sequence shown here is derived from an EMBL/GenBank/DDBJ whole genome shotgun (WGS) entry which is preliminary data.</text>
</comment>
<dbReference type="Proteomes" id="UP001595892">
    <property type="component" value="Unassembled WGS sequence"/>
</dbReference>
<dbReference type="RefSeq" id="WP_377004025.1">
    <property type="nucleotide sequence ID" value="NZ_JBHSGG010000020.1"/>
</dbReference>
<evidence type="ECO:0000313" key="2">
    <source>
        <dbReference type="EMBL" id="MFC4728006.1"/>
    </source>
</evidence>
<dbReference type="Gene3D" id="1.20.120.740">
    <property type="entry name" value="YgfB uncharacterised protein family UPF0149, PF03695"/>
    <property type="match status" value="1"/>
</dbReference>